<evidence type="ECO:0000313" key="2">
    <source>
        <dbReference type="Proteomes" id="UP000182063"/>
    </source>
</evidence>
<proteinExistence type="predicted"/>
<gene>
    <name evidence="1" type="ORF">BSL82_15640</name>
</gene>
<dbReference type="Proteomes" id="UP000182063">
    <property type="component" value="Chromosome"/>
</dbReference>
<reference evidence="2" key="1">
    <citation type="submission" date="2016-11" db="EMBL/GenBank/DDBJ databases">
        <title>Complete Genome Sequence of alachlor-degrading Sphingomonas sp. strain JJ-A5.</title>
        <authorList>
            <person name="Lee H."/>
            <person name="Ka J.-O."/>
        </authorList>
    </citation>
    <scope>NUCLEOTIDE SEQUENCE [LARGE SCALE GENOMIC DNA]</scope>
    <source>
        <strain evidence="2">JJ-A5</strain>
    </source>
</reference>
<protein>
    <recommendedName>
        <fullName evidence="3">Phage major capsid protein</fullName>
    </recommendedName>
</protein>
<dbReference type="STRING" id="1921510.BSL82_15640"/>
<keyword evidence="2" id="KW-1185">Reference proteome</keyword>
<dbReference type="EMBL" id="CP018221">
    <property type="protein sequence ID" value="API60537.1"/>
    <property type="molecule type" value="Genomic_DNA"/>
</dbReference>
<evidence type="ECO:0000313" key="1">
    <source>
        <dbReference type="EMBL" id="API60537.1"/>
    </source>
</evidence>
<evidence type="ECO:0008006" key="3">
    <source>
        <dbReference type="Google" id="ProtNLM"/>
    </source>
</evidence>
<name>A0A1L3ZY34_9SPHN</name>
<dbReference type="AlphaFoldDB" id="A0A1L3ZY34"/>
<dbReference type="InterPro" id="IPR049718">
    <property type="entry name" value="AKO59007-like"/>
</dbReference>
<accession>A0A1L3ZY34</accession>
<dbReference type="NCBIfam" id="NF033394">
    <property type="entry name" value="capsid_maj_Podo"/>
    <property type="match status" value="1"/>
</dbReference>
<dbReference type="OrthoDB" id="7220886at2"/>
<organism evidence="1 2">
    <name type="scientific">Tardibacter chloracetimidivorans</name>
    <dbReference type="NCBI Taxonomy" id="1921510"/>
    <lineage>
        <taxon>Bacteria</taxon>
        <taxon>Pseudomonadati</taxon>
        <taxon>Pseudomonadota</taxon>
        <taxon>Alphaproteobacteria</taxon>
        <taxon>Sphingomonadales</taxon>
        <taxon>Sphingomonadaceae</taxon>
        <taxon>Tardibacter</taxon>
    </lineage>
</organism>
<dbReference type="RefSeq" id="WP_072598202.1">
    <property type="nucleotide sequence ID" value="NZ_CP018221.1"/>
</dbReference>
<sequence>MPFTAQELDNIASATLDFYIKGPAMAQSIQGRPLYDAMKRSQKTFPGGKNDIRRNVKGEYSSAFQGYSHDDTVSYVNPANLKQTNFPWKELHSGIAMTLTELKHAGISVVDSLNGENTTMHTDAEKVAITNLLEDKLDDLSEGSARSFNEILWRDGTQSSKVFAGVTSIISVNPNSGFTGGIDRAGNSWWRNRAFVGTLGATDNTGPKITHSTSNQTLTKKLRAEVRQLTRYGGKPSLLLAGSGFIEKVEAEIHEKGTYTDAGFANTGKTDIGMADISMRGVGRFQYDPTLDDLDMENYCFFMDPRHVYLDVMDGEDWKQHSPARPPEKYVLYRGLTWTGGLVADQLNCHGVYEAA</sequence>
<dbReference type="KEGG" id="sphj:BSL82_15640"/>